<evidence type="ECO:0000256" key="15">
    <source>
        <dbReference type="RuleBase" id="RU363025"/>
    </source>
</evidence>
<dbReference type="GO" id="GO:0042025">
    <property type="term" value="C:host cell nucleus"/>
    <property type="evidence" value="ECO:0007669"/>
    <property type="project" value="UniProtKB-SubCell"/>
</dbReference>
<protein>
    <recommendedName>
        <fullName evidence="4 15">Capsid protein</fullName>
    </recommendedName>
    <alternativeName>
        <fullName evidence="13 15">Coat protein</fullName>
    </alternativeName>
</protein>
<evidence type="ECO:0000256" key="2">
    <source>
        <dbReference type="ARBA" id="ARBA00004328"/>
    </source>
</evidence>
<evidence type="ECO:0000256" key="10">
    <source>
        <dbReference type="ARBA" id="ARBA00023125"/>
    </source>
</evidence>
<comment type="function">
    <text evidence="12">Encapsidates the viral genome into characteristic twinned ('geminate') particles. Binds the genomic viral ssDNA and shuttles it into and out of the cell nucleus. Plays a role in protection of the genome from degradation, virus acquisition and transmission by insect vectors, infectivity, and systemic movement. The CP of monopartite geminiviruses is absolutely essential for virus movement.</text>
</comment>
<comment type="similarity">
    <text evidence="3 15">Belongs to the geminiviridae capsid protein family.</text>
</comment>
<evidence type="ECO:0000256" key="9">
    <source>
        <dbReference type="ARBA" id="ARBA00022844"/>
    </source>
</evidence>
<evidence type="ECO:0000256" key="8">
    <source>
        <dbReference type="ARBA" id="ARBA00022562"/>
    </source>
</evidence>
<dbReference type="InterPro" id="IPR029053">
    <property type="entry name" value="Viral_coat"/>
</dbReference>
<sequence>MVQKRKDLRRSDAGSAVRAKLHKASTGKAFPVGKRAPLQIRSYAWETPATATTPSGPISITDGTIFMCNTIDPGTGDDQRSRHTTMLYKMSLNVVLWPGATTAQIVGPFRVNFWLVYDAAPTGVVPKLTDIFDVAYPKWGNTWQVSRSNVHRFIVKRKWKVDYQSSGVPVGKRQSSGVEDAPVNNVVECNKFFEKLRVKTEWANTSTGAIGDVKKGALYLCANTRQMPAGDSVTTSCTTMMQGSTRLYFKVLGNQ</sequence>
<evidence type="ECO:0000313" key="16">
    <source>
        <dbReference type="EMBL" id="BAA25578.1"/>
    </source>
</evidence>
<evidence type="ECO:0000256" key="4">
    <source>
        <dbReference type="ARBA" id="ARBA00018091"/>
    </source>
</evidence>
<evidence type="ECO:0000256" key="1">
    <source>
        <dbReference type="ARBA" id="ARBA00004147"/>
    </source>
</evidence>
<dbReference type="PRINTS" id="PR00223">
    <property type="entry name" value="GEMCOATARBR1"/>
</dbReference>
<evidence type="ECO:0000256" key="7">
    <source>
        <dbReference type="ARBA" id="ARBA00022561"/>
    </source>
</evidence>
<comment type="subcellular location">
    <subcellularLocation>
        <location evidence="1 15">Host nucleus</location>
    </subcellularLocation>
    <subcellularLocation>
        <location evidence="2 15">Virion</location>
    </subcellularLocation>
</comment>
<comment type="subunit">
    <text evidence="14 15">Homomultimer. Interacts with the movement protein. Binds to single-stranded and double-stranded viral DNA.</text>
</comment>
<keyword evidence="9 15" id="KW-0946">Virion</keyword>
<dbReference type="GO" id="GO:0003677">
    <property type="term" value="F:DNA binding"/>
    <property type="evidence" value="ECO:0007669"/>
    <property type="project" value="UniProtKB-KW"/>
</dbReference>
<dbReference type="Proteomes" id="UP001185324">
    <property type="component" value="Segment"/>
</dbReference>
<comment type="function">
    <text evidence="15">Encapsidates the viral genome into characteristic twinned ('geminate') particles. Plays a role in protection of the genome from degradation, virus acquisition and transmission by insect vectors, infectivity, and systemic movement. The CP of monopartite geminiviruses is absolutely essential for virus movement.</text>
</comment>
<evidence type="ECO:0000256" key="6">
    <source>
        <dbReference type="ARBA" id="ARBA00022524"/>
    </source>
</evidence>
<dbReference type="GO" id="GO:0075732">
    <property type="term" value="P:viral penetration into host nucleus"/>
    <property type="evidence" value="ECO:0007669"/>
    <property type="project" value="UniProtKB-KW"/>
</dbReference>
<evidence type="ECO:0000256" key="14">
    <source>
        <dbReference type="ARBA" id="ARBA00046791"/>
    </source>
</evidence>
<dbReference type="EMBL" id="D00800">
    <property type="protein sequence ID" value="BAA25578.1"/>
    <property type="molecule type" value="Genomic_DNA"/>
</dbReference>
<evidence type="ECO:0000256" key="13">
    <source>
        <dbReference type="ARBA" id="ARBA00031336"/>
    </source>
</evidence>
<dbReference type="Gene3D" id="2.60.120.20">
    <property type="match status" value="1"/>
</dbReference>
<proteinExistence type="inferred from homology"/>
<dbReference type="InterPro" id="IPR000263">
    <property type="entry name" value="GV_A/BR1_coat"/>
</dbReference>
<accession>O72914</accession>
<dbReference type="Pfam" id="PF00844">
    <property type="entry name" value="Gemini_coat"/>
    <property type="match status" value="1"/>
</dbReference>
<keyword evidence="7 15" id="KW-0167">Capsid protein</keyword>
<reference evidence="16" key="1">
    <citation type="submission" date="1992-08" db="EMBL/GenBank/DDBJ databases">
        <title>Nucleotide sequence of cloned Miscanthus streak virus DNA.</title>
        <authorList>
            <person name="Sugimoto K."/>
            <person name="Hirochika H."/>
            <person name="Minobe Y."/>
            <person name="Kawamata H."/>
            <person name="Hibi T."/>
            <person name="Nanba S."/>
            <person name="Yamashita S."/>
            <person name="Tsuchizaki T."/>
        </authorList>
    </citation>
    <scope>NUCLEOTIDE SEQUENCE</scope>
</reference>
<dbReference type="GO" id="GO:0005198">
    <property type="term" value="F:structural molecule activity"/>
    <property type="evidence" value="ECO:0007669"/>
    <property type="project" value="InterPro"/>
</dbReference>
<name>O72914_9GEMI</name>
<dbReference type="GO" id="GO:0043657">
    <property type="term" value="C:host cell"/>
    <property type="evidence" value="ECO:0007669"/>
    <property type="project" value="GOC"/>
</dbReference>
<evidence type="ECO:0000256" key="12">
    <source>
        <dbReference type="ARBA" id="ARBA00025657"/>
    </source>
</evidence>
<evidence type="ECO:0000256" key="11">
    <source>
        <dbReference type="ARBA" id="ARBA00023296"/>
    </source>
</evidence>
<keyword evidence="10 15" id="KW-0238">DNA-binding</keyword>
<comment type="function">
    <text evidence="15">Binds the genomic viral ssDNA and shuttles it into and out of the cell nucleus.</text>
</comment>
<dbReference type="GO" id="GO:0039615">
    <property type="term" value="C:T=1 icosahedral viral capsid"/>
    <property type="evidence" value="ECO:0007669"/>
    <property type="project" value="UniProtKB-KW"/>
</dbReference>
<evidence type="ECO:0000256" key="3">
    <source>
        <dbReference type="ARBA" id="ARBA00005468"/>
    </source>
</evidence>
<dbReference type="GO" id="GO:0046718">
    <property type="term" value="P:symbiont entry into host cell"/>
    <property type="evidence" value="ECO:0007669"/>
    <property type="project" value="UniProtKB-KW"/>
</dbReference>
<organism evidence="16">
    <name type="scientific">Miscanthus streak virus - [Japan 98]</name>
    <dbReference type="NCBI Taxonomy" id="268778"/>
    <lineage>
        <taxon>Viruses</taxon>
        <taxon>Monodnaviria</taxon>
        <taxon>Shotokuvirae</taxon>
        <taxon>Cressdnaviricota</taxon>
        <taxon>Repensiviricetes</taxon>
        <taxon>Geplafuvirales</taxon>
        <taxon>Geminiviridae</taxon>
        <taxon>Mastrevirus</taxon>
        <taxon>Mastrevirus miscanthi</taxon>
        <taxon>Miscanthus streak virus</taxon>
    </lineage>
</organism>
<evidence type="ECO:0000256" key="5">
    <source>
        <dbReference type="ARBA" id="ARBA00022431"/>
    </source>
</evidence>
<dbReference type="PRINTS" id="PR00226">
    <property type="entry name" value="GEMCOATMSV"/>
</dbReference>
<keyword evidence="8 15" id="KW-1048">Host nucleus</keyword>
<keyword evidence="11 15" id="KW-1160">Virus entry into host cell</keyword>
<keyword evidence="6 15" id="KW-1163">Viral penetration into host nucleus</keyword>
<keyword evidence="5 15" id="KW-1140">T=1 icosahedral capsid protein</keyword>
<dbReference type="InterPro" id="IPR000143">
    <property type="entry name" value="Gemcoat_MSV"/>
</dbReference>